<reference evidence="1 2" key="1">
    <citation type="submission" date="2023-07" db="EMBL/GenBank/DDBJ databases">
        <title>Sorghum-associated microbial communities from plants grown in Nebraska, USA.</title>
        <authorList>
            <person name="Schachtman D."/>
        </authorList>
    </citation>
    <scope>NUCLEOTIDE SEQUENCE [LARGE SCALE GENOMIC DNA]</scope>
    <source>
        <strain evidence="1 2">CC222</strain>
    </source>
</reference>
<name>A0ABT9RU26_9MICC</name>
<keyword evidence="2" id="KW-1185">Reference proteome</keyword>
<organism evidence="1 2">
    <name type="scientific">Pseudarthrobacter enclensis</name>
    <dbReference type="NCBI Taxonomy" id="993070"/>
    <lineage>
        <taxon>Bacteria</taxon>
        <taxon>Bacillati</taxon>
        <taxon>Actinomycetota</taxon>
        <taxon>Actinomycetes</taxon>
        <taxon>Micrococcales</taxon>
        <taxon>Micrococcaceae</taxon>
        <taxon>Pseudarthrobacter</taxon>
    </lineage>
</organism>
<protein>
    <submittedName>
        <fullName evidence="1">Uncharacterized protein</fullName>
    </submittedName>
</protein>
<dbReference type="Proteomes" id="UP001226577">
    <property type="component" value="Unassembled WGS sequence"/>
</dbReference>
<evidence type="ECO:0000313" key="1">
    <source>
        <dbReference type="EMBL" id="MDP9888739.1"/>
    </source>
</evidence>
<sequence length="78" mass="8552">MITTVQAGSTYHVRGDNPWIIQEDLTAAVEIARHEAMKDGRQGILVTRLGPGSFTVALSTKVPYGTTQEFCQMKSGRQ</sequence>
<gene>
    <name evidence="1" type="ORF">J2X98_002332</name>
</gene>
<dbReference type="RefSeq" id="WP_236800024.1">
    <property type="nucleotide sequence ID" value="NZ_JAUSRE010000010.1"/>
</dbReference>
<dbReference type="EMBL" id="JAUSRE010000010">
    <property type="protein sequence ID" value="MDP9888739.1"/>
    <property type="molecule type" value="Genomic_DNA"/>
</dbReference>
<comment type="caution">
    <text evidence="1">The sequence shown here is derived from an EMBL/GenBank/DDBJ whole genome shotgun (WGS) entry which is preliminary data.</text>
</comment>
<proteinExistence type="predicted"/>
<evidence type="ECO:0000313" key="2">
    <source>
        <dbReference type="Proteomes" id="UP001226577"/>
    </source>
</evidence>
<accession>A0ABT9RU26</accession>